<dbReference type="Proteomes" id="UP000321412">
    <property type="component" value="Unassembled WGS sequence"/>
</dbReference>
<organism evidence="1 2">
    <name type="scientific">Lujinxingia vulgaris</name>
    <dbReference type="NCBI Taxonomy" id="2600176"/>
    <lineage>
        <taxon>Bacteria</taxon>
        <taxon>Deltaproteobacteria</taxon>
        <taxon>Bradymonadales</taxon>
        <taxon>Lujinxingiaceae</taxon>
        <taxon>Lujinxingia</taxon>
    </lineage>
</organism>
<sequence length="134" mass="15036">MNPAPTLDHTARRAILQLAYWHLERGHLHKSEALTRGLLSLDATDGPAWYYLGESLRRRGRLSDAVQALTQATRHGDRRPQTWLALAEVQVLCAEPDAARHAITELCRLVPRDDPRAKRARALLRCCPAPFVAS</sequence>
<keyword evidence="2" id="KW-1185">Reference proteome</keyword>
<dbReference type="SUPFAM" id="SSF48452">
    <property type="entry name" value="TPR-like"/>
    <property type="match status" value="1"/>
</dbReference>
<evidence type="ECO:0000313" key="1">
    <source>
        <dbReference type="EMBL" id="TXD34753.1"/>
    </source>
</evidence>
<reference evidence="1 2" key="1">
    <citation type="submission" date="2019-08" db="EMBL/GenBank/DDBJ databases">
        <title>Bradymonadales sp. TMQ4.</title>
        <authorList>
            <person name="Liang Q."/>
        </authorList>
    </citation>
    <scope>NUCLEOTIDE SEQUENCE [LARGE SCALE GENOMIC DNA]</scope>
    <source>
        <strain evidence="1 2">TMQ4</strain>
    </source>
</reference>
<dbReference type="AlphaFoldDB" id="A0A5C6WYZ3"/>
<dbReference type="OrthoDB" id="5518182at2"/>
<protein>
    <submittedName>
        <fullName evidence="1">Tetratricopeptide repeat protein</fullName>
    </submittedName>
</protein>
<dbReference type="EMBL" id="VOSM01000012">
    <property type="protein sequence ID" value="TXD34753.1"/>
    <property type="molecule type" value="Genomic_DNA"/>
</dbReference>
<evidence type="ECO:0000313" key="2">
    <source>
        <dbReference type="Proteomes" id="UP000321412"/>
    </source>
</evidence>
<dbReference type="RefSeq" id="WP_146982843.1">
    <property type="nucleotide sequence ID" value="NZ_VOSM01000012.1"/>
</dbReference>
<dbReference type="InterPro" id="IPR011990">
    <property type="entry name" value="TPR-like_helical_dom_sf"/>
</dbReference>
<name>A0A5C6WYZ3_9DELT</name>
<dbReference type="Gene3D" id="1.25.40.10">
    <property type="entry name" value="Tetratricopeptide repeat domain"/>
    <property type="match status" value="1"/>
</dbReference>
<dbReference type="Pfam" id="PF13428">
    <property type="entry name" value="TPR_14"/>
    <property type="match status" value="1"/>
</dbReference>
<gene>
    <name evidence="1" type="ORF">FRC98_18140</name>
</gene>
<proteinExistence type="predicted"/>
<accession>A0A5C6WYZ3</accession>
<comment type="caution">
    <text evidence="1">The sequence shown here is derived from an EMBL/GenBank/DDBJ whole genome shotgun (WGS) entry which is preliminary data.</text>
</comment>